<dbReference type="RefSeq" id="WP_061095303.1">
    <property type="nucleotide sequence ID" value="NZ_CP014323.1"/>
</dbReference>
<dbReference type="EMBL" id="CP014323">
    <property type="protein sequence ID" value="AMJ98836.1"/>
    <property type="molecule type" value="Genomic_DNA"/>
</dbReference>
<organism evidence="2 3">
    <name type="scientific">Alteromonas macleodii</name>
    <name type="common">Pseudoalteromonas macleodii</name>
    <dbReference type="NCBI Taxonomy" id="28108"/>
    <lineage>
        <taxon>Bacteria</taxon>
        <taxon>Pseudomonadati</taxon>
        <taxon>Pseudomonadota</taxon>
        <taxon>Gammaproteobacteria</taxon>
        <taxon>Alteromonadales</taxon>
        <taxon>Alteromonadaceae</taxon>
        <taxon>Alteromonas/Salinimonas group</taxon>
        <taxon>Alteromonas</taxon>
    </lineage>
</organism>
<proteinExistence type="predicted"/>
<dbReference type="AlphaFoldDB" id="A0A126Q0J2"/>
<dbReference type="InterPro" id="IPR007139">
    <property type="entry name" value="DUF349"/>
</dbReference>
<feature type="coiled-coil region" evidence="1">
    <location>
        <begin position="226"/>
        <end position="275"/>
    </location>
</feature>
<evidence type="ECO:0008006" key="4">
    <source>
        <dbReference type="Google" id="ProtNLM"/>
    </source>
</evidence>
<evidence type="ECO:0000256" key="1">
    <source>
        <dbReference type="SAM" id="Coils"/>
    </source>
</evidence>
<reference evidence="2 3" key="1">
    <citation type="submission" date="2015-12" db="EMBL/GenBank/DDBJ databases">
        <authorList>
            <person name="Shamseldin A."/>
            <person name="Moawad H."/>
            <person name="Abd El-Rahim W.M."/>
            <person name="Sadowsky M.J."/>
        </authorList>
    </citation>
    <scope>NUCLEOTIDE SEQUENCE [LARGE SCALE GENOMIC DNA]</scope>
    <source>
        <strain evidence="2 3">D7</strain>
    </source>
</reference>
<dbReference type="Pfam" id="PF03993">
    <property type="entry name" value="DUF349"/>
    <property type="match status" value="2"/>
</dbReference>
<gene>
    <name evidence="2" type="ORF">AVL55_12050</name>
</gene>
<evidence type="ECO:0000313" key="2">
    <source>
        <dbReference type="EMBL" id="AMJ98836.1"/>
    </source>
</evidence>
<name>A0A126Q0J2_ALTMA</name>
<protein>
    <recommendedName>
        <fullName evidence="4">DUF349 domain-containing protein</fullName>
    </recommendedName>
</protein>
<sequence length="980" mass="109306">MIFSRIFAPSHQSPKPEKRMQAIESLSPEKAQEKTILHELAFNDEDANVSLAALEKLNSFVLWLKKSQIAKQSRVKKAAEKKVNAALLGEGDVTLSRQEIFSFLTETANADLVVQLVPQMLKKEPMLLQDDALANALIEKVAKPSFTQFVFLEGASPQLQTQLINAHSDVSDLQKLAKKVSDDALTKQINARIDAIKEAAKRPVELKKHLTLGLSKYQALLDKSDVETIDEKRNELESELTGLFAQIDLLTSEELADYEEKRARIGEQLERYLSRIRPAWEEKQQASQRANAKALCEQQLTYAKEQVAWLYNNRLCEATLADVATVNESVRGVEATLEQLARLDDESATDKRITQIKRSVDELNEQLDRFSMQQQYGQKLLIKLQSLEDIAAKIVSASDSESDNDTRDVSVEEASASTEDLSQVNGGDALQSSSVVALKAEFDEARQAYKALSREIDATPKALSKRFNAATSRVNAKERAQKAKENEQVKRIRKHISVIDNLIDQGKFRVAISKFAKLQESYAALPGSAKKYVEKRFEKTAGDVSRLEGWQDYLAAPRKPALVEEAKALASADAENIKQRSEAIKYLRKQWLSLTPSSSTSEESSDDALLQQQFDDALEKAFEPCRAHYAKLDAQRAAAREQRMSVIATVKAMDINIPEAELMKVFDRASKQWHSAGQVEREIYEQLKQEWKAVSSPIQAKVNQWQRDNQAQKRALVTQACQLATEEDVAGAADKAQQLQSQWKQVGHAGKREESKLWAEFKAANDTVFERLKAERKVQNNTFNALVDSLLKQVEAVDINSDDATFSQSISDVRAQLTDLPKAQRTKVDKKIDSLESKRAAQAKNAQSQARLARAQALISLLQLSVGEGSGDEQALAETLGKRWASVLSQSTGNKTTQHDRQWLTVALEVATGMPSPDADASIRSSVQLQMMTSKLEQGEAATAPDILADWLSYDSIREEDNHLLQRVVSVIDAHPEIVA</sequence>
<dbReference type="Proteomes" id="UP000063991">
    <property type="component" value="Chromosome"/>
</dbReference>
<keyword evidence="1" id="KW-0175">Coiled coil</keyword>
<accession>A0A126Q0J2</accession>
<evidence type="ECO:0000313" key="3">
    <source>
        <dbReference type="Proteomes" id="UP000063991"/>
    </source>
</evidence>
<dbReference type="OrthoDB" id="5523335at2"/>